<keyword evidence="7" id="KW-0807">Transducer</keyword>
<feature type="transmembrane region" description="Helical" evidence="8">
    <location>
        <begin position="6"/>
        <end position="29"/>
    </location>
</feature>
<proteinExistence type="predicted"/>
<evidence type="ECO:0000256" key="5">
    <source>
        <dbReference type="ARBA" id="ARBA00023136"/>
    </source>
</evidence>
<keyword evidence="2 8" id="KW-0812">Transmembrane</keyword>
<feature type="transmembrane region" description="Helical" evidence="8">
    <location>
        <begin position="73"/>
        <end position="92"/>
    </location>
</feature>
<keyword evidence="10" id="KW-1185">Reference proteome</keyword>
<dbReference type="SUPFAM" id="SSF81321">
    <property type="entry name" value="Family A G protein-coupled receptor-like"/>
    <property type="match status" value="1"/>
</dbReference>
<feature type="transmembrane region" description="Helical" evidence="8">
    <location>
        <begin position="197"/>
        <end position="219"/>
    </location>
</feature>
<organism evidence="10 11">
    <name type="scientific">Ditylenchus dipsaci</name>
    <dbReference type="NCBI Taxonomy" id="166011"/>
    <lineage>
        <taxon>Eukaryota</taxon>
        <taxon>Metazoa</taxon>
        <taxon>Ecdysozoa</taxon>
        <taxon>Nematoda</taxon>
        <taxon>Chromadorea</taxon>
        <taxon>Rhabditida</taxon>
        <taxon>Tylenchina</taxon>
        <taxon>Tylenchomorpha</taxon>
        <taxon>Sphaerularioidea</taxon>
        <taxon>Anguinidae</taxon>
        <taxon>Anguininae</taxon>
        <taxon>Ditylenchus</taxon>
    </lineage>
</organism>
<evidence type="ECO:0000256" key="7">
    <source>
        <dbReference type="ARBA" id="ARBA00023224"/>
    </source>
</evidence>
<dbReference type="GO" id="GO:0005886">
    <property type="term" value="C:plasma membrane"/>
    <property type="evidence" value="ECO:0007669"/>
    <property type="project" value="TreeGrafter"/>
</dbReference>
<evidence type="ECO:0000256" key="8">
    <source>
        <dbReference type="SAM" id="Phobius"/>
    </source>
</evidence>
<accession>A0A915EUJ0</accession>
<dbReference type="PANTHER" id="PTHR45695:SF15">
    <property type="entry name" value="OPSIN RH2"/>
    <property type="match status" value="1"/>
</dbReference>
<dbReference type="PROSITE" id="PS50262">
    <property type="entry name" value="G_PROTEIN_RECEP_F1_2"/>
    <property type="match status" value="1"/>
</dbReference>
<dbReference type="Proteomes" id="UP000887574">
    <property type="component" value="Unplaced"/>
</dbReference>
<sequence length="259" mass="29716">MRTSVMNLLLANLALADVLFLSTHSFTWFPRLFYQTFHWYLPKQLCPAIPYLVFSSVFVSILTYLTIALERYIAIENIVLLIVALWIFVFVYEAPNAFLFKGFATRNRTKWMCAIRTKSIWACSTPRYAGTDNYHQKNTANVSAAANTKVGKRKEDSRRSVVKMMIICVSIFFLCYTPMVFNYVFAAIIGKGFSFEFNLVIVLLSLGCSACNPFIYSVFSEKFRARIFKMFPFCVPISNKVKTAVETAQKKITLPTLDF</sequence>
<comment type="subcellular location">
    <subcellularLocation>
        <location evidence="1">Membrane</location>
        <topology evidence="1">Multi-pass membrane protein</topology>
    </subcellularLocation>
</comment>
<keyword evidence="5 8" id="KW-0472">Membrane</keyword>
<evidence type="ECO:0000313" key="11">
    <source>
        <dbReference type="WBParaSite" id="jg9663.2"/>
    </source>
</evidence>
<dbReference type="Gene3D" id="1.20.1070.10">
    <property type="entry name" value="Rhodopsin 7-helix transmembrane proteins"/>
    <property type="match status" value="2"/>
</dbReference>
<keyword evidence="3 8" id="KW-1133">Transmembrane helix</keyword>
<reference evidence="11" key="1">
    <citation type="submission" date="2022-11" db="UniProtKB">
        <authorList>
            <consortium name="WormBaseParasite"/>
        </authorList>
    </citation>
    <scope>IDENTIFICATION</scope>
</reference>
<protein>
    <submittedName>
        <fullName evidence="11">G-protein coupled receptors family 1 profile domain-containing protein</fullName>
    </submittedName>
</protein>
<feature type="transmembrane region" description="Helical" evidence="8">
    <location>
        <begin position="49"/>
        <end position="67"/>
    </location>
</feature>
<evidence type="ECO:0000256" key="2">
    <source>
        <dbReference type="ARBA" id="ARBA00022692"/>
    </source>
</evidence>
<feature type="transmembrane region" description="Helical" evidence="8">
    <location>
        <begin position="161"/>
        <end position="185"/>
    </location>
</feature>
<keyword evidence="4" id="KW-0297">G-protein coupled receptor</keyword>
<evidence type="ECO:0000256" key="4">
    <source>
        <dbReference type="ARBA" id="ARBA00023040"/>
    </source>
</evidence>
<dbReference type="InterPro" id="IPR000276">
    <property type="entry name" value="GPCR_Rhodpsn"/>
</dbReference>
<evidence type="ECO:0000256" key="1">
    <source>
        <dbReference type="ARBA" id="ARBA00004141"/>
    </source>
</evidence>
<dbReference type="AlphaFoldDB" id="A0A915EUJ0"/>
<dbReference type="PANTHER" id="PTHR45695">
    <property type="entry name" value="LEUCOKININ RECEPTOR-RELATED"/>
    <property type="match status" value="1"/>
</dbReference>
<dbReference type="GO" id="GO:0004930">
    <property type="term" value="F:G protein-coupled receptor activity"/>
    <property type="evidence" value="ECO:0007669"/>
    <property type="project" value="UniProtKB-KW"/>
</dbReference>
<dbReference type="Pfam" id="PF00001">
    <property type="entry name" value="7tm_1"/>
    <property type="match status" value="1"/>
</dbReference>
<dbReference type="WBParaSite" id="jg9663.2">
    <property type="protein sequence ID" value="jg9663.2"/>
    <property type="gene ID" value="jg9663"/>
</dbReference>
<dbReference type="PRINTS" id="PR00237">
    <property type="entry name" value="GPCRRHODOPSN"/>
</dbReference>
<dbReference type="InterPro" id="IPR017452">
    <property type="entry name" value="GPCR_Rhodpsn_7TM"/>
</dbReference>
<dbReference type="CDD" id="cd00637">
    <property type="entry name" value="7tm_classA_rhodopsin-like"/>
    <property type="match status" value="1"/>
</dbReference>
<keyword evidence="6" id="KW-0675">Receptor</keyword>
<evidence type="ECO:0000256" key="6">
    <source>
        <dbReference type="ARBA" id="ARBA00023170"/>
    </source>
</evidence>
<name>A0A915EUJ0_9BILA</name>
<evidence type="ECO:0000313" key="10">
    <source>
        <dbReference type="Proteomes" id="UP000887574"/>
    </source>
</evidence>
<evidence type="ECO:0000256" key="3">
    <source>
        <dbReference type="ARBA" id="ARBA00022989"/>
    </source>
</evidence>
<feature type="domain" description="G-protein coupled receptors family 1 profile" evidence="9">
    <location>
        <begin position="1"/>
        <end position="216"/>
    </location>
</feature>
<evidence type="ECO:0000259" key="9">
    <source>
        <dbReference type="PROSITE" id="PS50262"/>
    </source>
</evidence>